<evidence type="ECO:0000256" key="2">
    <source>
        <dbReference type="ARBA" id="ARBA00022801"/>
    </source>
</evidence>
<dbReference type="PANTHER" id="PTHR43248">
    <property type="entry name" value="2-SUCCINYL-6-HYDROXY-2,4-CYCLOHEXADIENE-1-CARBOXYLATE SYNTHASE"/>
    <property type="match status" value="1"/>
</dbReference>
<sequence>MIYRYTVLSALLASASATPLALKRANLTTAQSWKDVPLSSDLTYVPCFDNFTCANLEVPLDYDNPDVGTTNIAFIKYEALNQPAKGDAIFNPGGPGGSPMNFFWDPSSYGLLRGLLGDDWNIVGMDPRGVNNSGPNLDCFDGHPAIRDFYEIQAFSDIDPRSSVSISKYFETSGAYGTWCSQTLNNTANYANTPATARDMLQYAEKLAESQGEPSEEAVVNYYGASYGTALGTTFAQMFPERVGKFIIDAVQDVEDYYFGSWSKNLLQADEAVNAFFSYCAEAGPNCALYRNGTTADDIKQRLDTVLKNMEDSPVTVADPNFVQFPVVLTHMDLRGLILTALYNPPVYWTSLATVISLLEERNGTLLVQFAEKGKMPVAECDNPPDTYSTIDPKLLIACNDNNKRFTVTEESLAALFMGQRDLSEYVGDVWPIVIVPQCRNLRFASPPNQVFNKFEVKETKSPILFIDNTIDPVTSSYDQMSAFFPGSGILLQDAVGHGVIVTTSNCTSSYVQKYLETLELPPPDTVCETDFDPFAAPAAGAEKRSVVPRTVPFSHRM</sequence>
<evidence type="ECO:0000313" key="6">
    <source>
        <dbReference type="EMBL" id="KAF2680304.1"/>
    </source>
</evidence>
<dbReference type="Gene3D" id="3.40.50.1820">
    <property type="entry name" value="alpha/beta hydrolase"/>
    <property type="match status" value="1"/>
</dbReference>
<keyword evidence="7" id="KW-1185">Reference proteome</keyword>
<name>A0A6G1IPY0_9PLEO</name>
<evidence type="ECO:0000256" key="1">
    <source>
        <dbReference type="ARBA" id="ARBA00010088"/>
    </source>
</evidence>
<feature type="domain" description="AB hydrolase-1" evidence="4">
    <location>
        <begin position="89"/>
        <end position="282"/>
    </location>
</feature>
<feature type="signal peptide" evidence="3">
    <location>
        <begin position="1"/>
        <end position="17"/>
    </location>
</feature>
<dbReference type="Pfam" id="PF08386">
    <property type="entry name" value="Abhydrolase_4"/>
    <property type="match status" value="1"/>
</dbReference>
<reference evidence="6" key="1">
    <citation type="journal article" date="2020" name="Stud. Mycol.">
        <title>101 Dothideomycetes genomes: a test case for predicting lifestyles and emergence of pathogens.</title>
        <authorList>
            <person name="Haridas S."/>
            <person name="Albert R."/>
            <person name="Binder M."/>
            <person name="Bloem J."/>
            <person name="Labutti K."/>
            <person name="Salamov A."/>
            <person name="Andreopoulos B."/>
            <person name="Baker S."/>
            <person name="Barry K."/>
            <person name="Bills G."/>
            <person name="Bluhm B."/>
            <person name="Cannon C."/>
            <person name="Castanera R."/>
            <person name="Culley D."/>
            <person name="Daum C."/>
            <person name="Ezra D."/>
            <person name="Gonzalez J."/>
            <person name="Henrissat B."/>
            <person name="Kuo A."/>
            <person name="Liang C."/>
            <person name="Lipzen A."/>
            <person name="Lutzoni F."/>
            <person name="Magnuson J."/>
            <person name="Mondo S."/>
            <person name="Nolan M."/>
            <person name="Ohm R."/>
            <person name="Pangilinan J."/>
            <person name="Park H.-J."/>
            <person name="Ramirez L."/>
            <person name="Alfaro M."/>
            <person name="Sun H."/>
            <person name="Tritt A."/>
            <person name="Yoshinaga Y."/>
            <person name="Zwiers L.-H."/>
            <person name="Turgeon B."/>
            <person name="Goodwin S."/>
            <person name="Spatafora J."/>
            <person name="Crous P."/>
            <person name="Grigoriev I."/>
        </authorList>
    </citation>
    <scope>NUCLEOTIDE SEQUENCE</scope>
    <source>
        <strain evidence="6">CBS 122367</strain>
    </source>
</reference>
<gene>
    <name evidence="6" type="ORF">K458DRAFT_392955</name>
</gene>
<dbReference type="SUPFAM" id="SSF53474">
    <property type="entry name" value="alpha/beta-Hydrolases"/>
    <property type="match status" value="1"/>
</dbReference>
<evidence type="ECO:0000259" key="5">
    <source>
        <dbReference type="Pfam" id="PF08386"/>
    </source>
</evidence>
<organism evidence="6 7">
    <name type="scientific">Lentithecium fluviatile CBS 122367</name>
    <dbReference type="NCBI Taxonomy" id="1168545"/>
    <lineage>
        <taxon>Eukaryota</taxon>
        <taxon>Fungi</taxon>
        <taxon>Dikarya</taxon>
        <taxon>Ascomycota</taxon>
        <taxon>Pezizomycotina</taxon>
        <taxon>Dothideomycetes</taxon>
        <taxon>Pleosporomycetidae</taxon>
        <taxon>Pleosporales</taxon>
        <taxon>Massarineae</taxon>
        <taxon>Lentitheciaceae</taxon>
        <taxon>Lentithecium</taxon>
    </lineage>
</organism>
<dbReference type="Pfam" id="PF00561">
    <property type="entry name" value="Abhydrolase_1"/>
    <property type="match status" value="1"/>
</dbReference>
<accession>A0A6G1IPY0</accession>
<evidence type="ECO:0000256" key="3">
    <source>
        <dbReference type="SAM" id="SignalP"/>
    </source>
</evidence>
<evidence type="ECO:0000313" key="7">
    <source>
        <dbReference type="Proteomes" id="UP000799291"/>
    </source>
</evidence>
<proteinExistence type="inferred from homology"/>
<dbReference type="InterPro" id="IPR013595">
    <property type="entry name" value="Pept_S33_TAP-like_C"/>
</dbReference>
<dbReference type="InterPro" id="IPR051601">
    <property type="entry name" value="Serine_prot/Carboxylest_S33"/>
</dbReference>
<keyword evidence="2" id="KW-0378">Hydrolase</keyword>
<feature type="chain" id="PRO_5026197478" evidence="3">
    <location>
        <begin position="18"/>
        <end position="558"/>
    </location>
</feature>
<comment type="similarity">
    <text evidence="1">Belongs to the peptidase S33 family.</text>
</comment>
<dbReference type="OrthoDB" id="425534at2759"/>
<dbReference type="Proteomes" id="UP000799291">
    <property type="component" value="Unassembled WGS sequence"/>
</dbReference>
<dbReference type="InterPro" id="IPR000073">
    <property type="entry name" value="AB_hydrolase_1"/>
</dbReference>
<dbReference type="GO" id="GO:0016787">
    <property type="term" value="F:hydrolase activity"/>
    <property type="evidence" value="ECO:0007669"/>
    <property type="project" value="UniProtKB-KW"/>
</dbReference>
<protein>
    <submittedName>
        <fullName evidence="6">Uncharacterized protein</fullName>
    </submittedName>
</protein>
<dbReference type="AlphaFoldDB" id="A0A6G1IPY0"/>
<dbReference type="EMBL" id="MU005597">
    <property type="protein sequence ID" value="KAF2680304.1"/>
    <property type="molecule type" value="Genomic_DNA"/>
</dbReference>
<dbReference type="InterPro" id="IPR029058">
    <property type="entry name" value="AB_hydrolase_fold"/>
</dbReference>
<dbReference type="PANTHER" id="PTHR43248:SF25">
    <property type="entry name" value="AB HYDROLASE-1 DOMAIN-CONTAINING PROTEIN-RELATED"/>
    <property type="match status" value="1"/>
</dbReference>
<feature type="domain" description="Peptidase S33 tripeptidyl aminopeptidase-like C-terminal" evidence="5">
    <location>
        <begin position="439"/>
        <end position="528"/>
    </location>
</feature>
<keyword evidence="3" id="KW-0732">Signal</keyword>
<evidence type="ECO:0000259" key="4">
    <source>
        <dbReference type="Pfam" id="PF00561"/>
    </source>
</evidence>